<comment type="domain">
    <text evidence="8">Possesses an unusual extended V-shaped dimeric structure with each monomer consisting of three distinct domains arranged along a curved 'spinal' alpha-helix. The N-terminal catalytic domain specifically recognizes the glutamate moiety of the substrate. The second domain is the NADPH-binding domain, and the third C-terminal domain is responsible for dimerization.</text>
</comment>
<dbReference type="PANTHER" id="PTHR43013:SF1">
    <property type="entry name" value="GLUTAMYL-TRNA REDUCTASE"/>
    <property type="match status" value="1"/>
</dbReference>
<dbReference type="Gene3D" id="3.40.50.720">
    <property type="entry name" value="NAD(P)-binding Rossmann-like Domain"/>
    <property type="match status" value="1"/>
</dbReference>
<dbReference type="InterPro" id="IPR036291">
    <property type="entry name" value="NAD(P)-bd_dom_sf"/>
</dbReference>
<feature type="binding site" evidence="8 10">
    <location>
        <begin position="47"/>
        <end position="50"/>
    </location>
    <ligand>
        <name>substrate</name>
    </ligand>
</feature>
<evidence type="ECO:0000313" key="19">
    <source>
        <dbReference type="EMBL" id="HGE65635.1"/>
    </source>
</evidence>
<dbReference type="PROSITE" id="PS00747">
    <property type="entry name" value="GLUTR"/>
    <property type="match status" value="1"/>
</dbReference>
<comment type="function">
    <text evidence="8">Catalyzes the NADPH-dependent reduction of glutamyl-tRNA(Glu) to glutamate 1-semialdehyde (GSA).</text>
</comment>
<gene>
    <name evidence="8" type="primary">hemA</name>
    <name evidence="19" type="ORF">ENX77_00620</name>
</gene>
<feature type="binding site" evidence="8 10">
    <location>
        <position position="110"/>
    </location>
    <ligand>
        <name>substrate</name>
    </ligand>
</feature>
<feature type="binding site" evidence="8 10">
    <location>
        <begin position="104"/>
        <end position="106"/>
    </location>
    <ligand>
        <name>substrate</name>
    </ligand>
</feature>
<evidence type="ECO:0000256" key="3">
    <source>
        <dbReference type="ARBA" id="ARBA00012970"/>
    </source>
</evidence>
<dbReference type="Gene3D" id="3.30.460.30">
    <property type="entry name" value="Glutamyl-tRNA reductase, N-terminal domain"/>
    <property type="match status" value="1"/>
</dbReference>
<keyword evidence="5 8" id="KW-0560">Oxidoreductase</keyword>
<comment type="catalytic activity">
    <reaction evidence="7 8 13">
        <text>(S)-4-amino-5-oxopentanoate + tRNA(Glu) + NADP(+) = L-glutamyl-tRNA(Glu) + NADPH + H(+)</text>
        <dbReference type="Rhea" id="RHEA:12344"/>
        <dbReference type="Rhea" id="RHEA-COMP:9663"/>
        <dbReference type="Rhea" id="RHEA-COMP:9680"/>
        <dbReference type="ChEBI" id="CHEBI:15378"/>
        <dbReference type="ChEBI" id="CHEBI:57501"/>
        <dbReference type="ChEBI" id="CHEBI:57783"/>
        <dbReference type="ChEBI" id="CHEBI:58349"/>
        <dbReference type="ChEBI" id="CHEBI:78442"/>
        <dbReference type="ChEBI" id="CHEBI:78520"/>
        <dbReference type="EC" id="1.2.1.70"/>
    </reaction>
</comment>
<protein>
    <recommendedName>
        <fullName evidence="3 8">Glutamyl-tRNA reductase</fullName>
        <shortName evidence="8">GluTR</shortName>
        <ecNumber evidence="3 8">1.2.1.70</ecNumber>
    </recommendedName>
</protein>
<feature type="active site" description="Nucleophile" evidence="8 9">
    <location>
        <position position="48"/>
    </location>
</feature>
<feature type="domain" description="Tetrapyrrole biosynthesis glutamyl-tRNA reductase dimerisation" evidence="16">
    <location>
        <begin position="309"/>
        <end position="409"/>
    </location>
</feature>
<evidence type="ECO:0000259" key="18">
    <source>
        <dbReference type="Pfam" id="PF05201"/>
    </source>
</evidence>
<dbReference type="InterPro" id="IPR015896">
    <property type="entry name" value="4pyrrol_synth_GluRdtase_dimer"/>
</dbReference>
<accession>A0A7C3UGW2</accession>
<evidence type="ECO:0000256" key="9">
    <source>
        <dbReference type="PIRSR" id="PIRSR000445-1"/>
    </source>
</evidence>
<evidence type="ECO:0000256" key="5">
    <source>
        <dbReference type="ARBA" id="ARBA00023002"/>
    </source>
</evidence>
<dbReference type="FunFam" id="3.40.50.720:FF:000031">
    <property type="entry name" value="Glutamyl-tRNA reductase"/>
    <property type="match status" value="1"/>
</dbReference>
<dbReference type="Pfam" id="PF01488">
    <property type="entry name" value="Shikimate_DH"/>
    <property type="match status" value="1"/>
</dbReference>
<dbReference type="GO" id="GO:0050661">
    <property type="term" value="F:NADP binding"/>
    <property type="evidence" value="ECO:0007669"/>
    <property type="project" value="InterPro"/>
</dbReference>
<name>A0A7C3UGW2_9EURY</name>
<dbReference type="InterPro" id="IPR000343">
    <property type="entry name" value="4pyrrol_synth_GluRdtase"/>
</dbReference>
<sequence length="431" mass="48193">MEISNLVVSHKKATIDELQKAWHGDLKSLIDRILAYPNITECVILHTCNRVEVYVCGYETVNTLKEFMKEMGVPKRIVEINTDEKALEHILRVASGLESMMVGEDQILGQVKEYYHLCKELGSVGDILDLVFKKAIQVGKKVRKLTNINKGAVSIGSAAVELAEKRLGSLKGKKVIIIGAGKMGRLVGKAIRTKSPEKVYVANRTAEKGFALAKEIGGIPIPFSDVKEYLQECDVVITATSAPHYIIKKDFVEEIMKKRDKPLLIIDIALPRDVEPEVGEINGVTLCTIDDLREISDENLRKRLNEAKKAEKIVKEEVKVLLKQIKELRAKKAVRQMYTLAQSVKEEEIKELFNKLKAKYGVGEDVLPLLDSFAESFIKKFLRMPTVRIKEAARNGNSSIIEVAEFLFGGAHNVPEGEDEKTEKRETAGPV</sequence>
<dbReference type="PANTHER" id="PTHR43013">
    <property type="entry name" value="GLUTAMYL-TRNA REDUCTASE"/>
    <property type="match status" value="1"/>
</dbReference>
<feature type="binding site" evidence="8 10">
    <location>
        <position position="99"/>
    </location>
    <ligand>
        <name>substrate</name>
    </ligand>
</feature>
<dbReference type="Pfam" id="PF05201">
    <property type="entry name" value="GlutR_N"/>
    <property type="match status" value="1"/>
</dbReference>
<keyword evidence="4 8" id="KW-0521">NADP</keyword>
<evidence type="ECO:0000256" key="2">
    <source>
        <dbReference type="ARBA" id="ARBA00005916"/>
    </source>
</evidence>
<organism evidence="19">
    <name type="scientific">Geoglobus ahangari</name>
    <dbReference type="NCBI Taxonomy" id="113653"/>
    <lineage>
        <taxon>Archaea</taxon>
        <taxon>Methanobacteriati</taxon>
        <taxon>Methanobacteriota</taxon>
        <taxon>Archaeoglobi</taxon>
        <taxon>Archaeoglobales</taxon>
        <taxon>Archaeoglobaceae</taxon>
        <taxon>Geoglobus</taxon>
    </lineage>
</organism>
<evidence type="ECO:0000256" key="1">
    <source>
        <dbReference type="ARBA" id="ARBA00005059"/>
    </source>
</evidence>
<dbReference type="InterPro" id="IPR015895">
    <property type="entry name" value="4pyrrol_synth_GluRdtase_N"/>
</dbReference>
<dbReference type="EC" id="1.2.1.70" evidence="3 8"/>
<dbReference type="PIRSF" id="PIRSF000445">
    <property type="entry name" value="4pyrrol_synth_GluRdtase"/>
    <property type="match status" value="1"/>
</dbReference>
<evidence type="ECO:0000256" key="7">
    <source>
        <dbReference type="ARBA" id="ARBA00047464"/>
    </source>
</evidence>
<dbReference type="GO" id="GO:0019353">
    <property type="term" value="P:protoporphyrinogen IX biosynthetic process from glutamate"/>
    <property type="evidence" value="ECO:0007669"/>
    <property type="project" value="TreeGrafter"/>
</dbReference>
<comment type="similarity">
    <text evidence="2 8 13">Belongs to the glutamyl-tRNA reductase family.</text>
</comment>
<dbReference type="CDD" id="cd05213">
    <property type="entry name" value="NAD_bind_Glutamyl_tRNA_reduct"/>
    <property type="match status" value="1"/>
</dbReference>
<evidence type="ECO:0000259" key="16">
    <source>
        <dbReference type="Pfam" id="PF00745"/>
    </source>
</evidence>
<keyword evidence="14" id="KW-0175">Coiled coil</keyword>
<dbReference type="SUPFAM" id="SSF51735">
    <property type="entry name" value="NAD(P)-binding Rossmann-fold domains"/>
    <property type="match status" value="1"/>
</dbReference>
<dbReference type="InterPro" id="IPR036453">
    <property type="entry name" value="GluRdtase_dimer_dom_sf"/>
</dbReference>
<comment type="subunit">
    <text evidence="8">Homodimer.</text>
</comment>
<comment type="caution">
    <text evidence="19">The sequence shown here is derived from an EMBL/GenBank/DDBJ whole genome shotgun (WGS) entry which is preliminary data.</text>
</comment>
<evidence type="ECO:0000256" key="8">
    <source>
        <dbReference type="HAMAP-Rule" id="MF_00087"/>
    </source>
</evidence>
<dbReference type="HAMAP" id="MF_00087">
    <property type="entry name" value="Glu_tRNA_reductase"/>
    <property type="match status" value="1"/>
</dbReference>
<dbReference type="UniPathway" id="UPA00251">
    <property type="reaction ID" value="UER00316"/>
</dbReference>
<evidence type="ECO:0000259" key="17">
    <source>
        <dbReference type="Pfam" id="PF01488"/>
    </source>
</evidence>
<feature type="domain" description="Glutamyl-tRNA reductase N-terminal" evidence="18">
    <location>
        <begin position="8"/>
        <end position="146"/>
    </location>
</feature>
<dbReference type="SUPFAM" id="SSF69075">
    <property type="entry name" value="Glutamyl tRNA-reductase dimerization domain"/>
    <property type="match status" value="1"/>
</dbReference>
<dbReference type="FunFam" id="3.30.460.30:FF:000001">
    <property type="entry name" value="Glutamyl-tRNA reductase"/>
    <property type="match status" value="1"/>
</dbReference>
<dbReference type="SUPFAM" id="SSF69742">
    <property type="entry name" value="Glutamyl tRNA-reductase catalytic, N-terminal domain"/>
    <property type="match status" value="1"/>
</dbReference>
<feature type="coiled-coil region" evidence="14">
    <location>
        <begin position="297"/>
        <end position="331"/>
    </location>
</feature>
<feature type="binding site" evidence="8 11">
    <location>
        <begin position="179"/>
        <end position="184"/>
    </location>
    <ligand>
        <name>NADP(+)</name>
        <dbReference type="ChEBI" id="CHEBI:58349"/>
    </ligand>
</feature>
<dbReference type="GO" id="GO:0008883">
    <property type="term" value="F:glutamyl-tRNA reductase activity"/>
    <property type="evidence" value="ECO:0007669"/>
    <property type="project" value="UniProtKB-UniRule"/>
</dbReference>
<dbReference type="InterPro" id="IPR006151">
    <property type="entry name" value="Shikm_DH/Glu-tRNA_Rdtase"/>
</dbReference>
<evidence type="ECO:0000256" key="12">
    <source>
        <dbReference type="PIRSR" id="PIRSR000445-4"/>
    </source>
</evidence>
<evidence type="ECO:0000256" key="11">
    <source>
        <dbReference type="PIRSR" id="PIRSR000445-3"/>
    </source>
</evidence>
<evidence type="ECO:0000256" key="6">
    <source>
        <dbReference type="ARBA" id="ARBA00023244"/>
    </source>
</evidence>
<feature type="site" description="Important for activity" evidence="8 12">
    <location>
        <position position="89"/>
    </location>
</feature>
<evidence type="ECO:0000256" key="10">
    <source>
        <dbReference type="PIRSR" id="PIRSR000445-2"/>
    </source>
</evidence>
<reference evidence="19" key="1">
    <citation type="journal article" date="2020" name="mSystems">
        <title>Genome- and Community-Level Interaction Insights into Carbon Utilization and Element Cycling Functions of Hydrothermarchaeota in Hydrothermal Sediment.</title>
        <authorList>
            <person name="Zhou Z."/>
            <person name="Liu Y."/>
            <person name="Xu W."/>
            <person name="Pan J."/>
            <person name="Luo Z.H."/>
            <person name="Li M."/>
        </authorList>
    </citation>
    <scope>NUCLEOTIDE SEQUENCE [LARGE SCALE GENOMIC DNA]</scope>
    <source>
        <strain evidence="19">SpSt-97</strain>
    </source>
</reference>
<evidence type="ECO:0000256" key="15">
    <source>
        <dbReference type="SAM" id="MobiDB-lite"/>
    </source>
</evidence>
<evidence type="ECO:0000256" key="4">
    <source>
        <dbReference type="ARBA" id="ARBA00022857"/>
    </source>
</evidence>
<dbReference type="InterPro" id="IPR036343">
    <property type="entry name" value="GluRdtase_N_sf"/>
</dbReference>
<dbReference type="EMBL" id="DTPI01000006">
    <property type="protein sequence ID" value="HGE65635.1"/>
    <property type="molecule type" value="Genomic_DNA"/>
</dbReference>
<comment type="miscellaneous">
    <text evidence="8">During catalysis, the active site Cys acts as a nucleophile attacking the alpha-carbonyl group of tRNA-bound glutamate with the formation of a thioester intermediate between enzyme and glutamate, and the concomitant release of tRNA(Glu). The thioester intermediate is finally reduced by direct hydride transfer from NADPH, to form the product GSA.</text>
</comment>
<dbReference type="AlphaFoldDB" id="A0A7C3UGW2"/>
<feature type="region of interest" description="Disordered" evidence="15">
    <location>
        <begin position="412"/>
        <end position="431"/>
    </location>
</feature>
<evidence type="ECO:0000256" key="13">
    <source>
        <dbReference type="RuleBase" id="RU000584"/>
    </source>
</evidence>
<keyword evidence="6 8" id="KW-0627">Porphyrin biosynthesis</keyword>
<feature type="domain" description="Quinate/shikimate 5-dehydrogenase/glutamyl-tRNA reductase" evidence="17">
    <location>
        <begin position="161"/>
        <end position="295"/>
    </location>
</feature>
<evidence type="ECO:0000256" key="14">
    <source>
        <dbReference type="SAM" id="Coils"/>
    </source>
</evidence>
<dbReference type="InterPro" id="IPR018214">
    <property type="entry name" value="GluRdtase_CS"/>
</dbReference>
<comment type="pathway">
    <text evidence="1 8 13">Porphyrin-containing compound metabolism; protoporphyrin-IX biosynthesis; 5-aminolevulinate from L-glutamyl-tRNA(Glu): step 1/2.</text>
</comment>
<proteinExistence type="inferred from homology"/>
<dbReference type="NCBIfam" id="TIGR01035">
    <property type="entry name" value="hemA"/>
    <property type="match status" value="1"/>
</dbReference>
<feature type="compositionally biased region" description="Basic and acidic residues" evidence="15">
    <location>
        <begin position="421"/>
        <end position="431"/>
    </location>
</feature>
<dbReference type="Pfam" id="PF00745">
    <property type="entry name" value="GlutR_dimer"/>
    <property type="match status" value="1"/>
</dbReference>